<evidence type="ECO:0000256" key="7">
    <source>
        <dbReference type="ARBA" id="ARBA00023002"/>
    </source>
</evidence>
<dbReference type="InterPro" id="IPR011614">
    <property type="entry name" value="Catalase_core"/>
</dbReference>
<evidence type="ECO:0000313" key="13">
    <source>
        <dbReference type="EMBL" id="RYP10948.1"/>
    </source>
</evidence>
<dbReference type="PIRSF" id="PIRSF038928">
    <property type="entry name" value="Catalase_clade1-3"/>
    <property type="match status" value="1"/>
</dbReference>
<dbReference type="GO" id="GO:0009820">
    <property type="term" value="P:alkaloid metabolic process"/>
    <property type="evidence" value="ECO:0007669"/>
    <property type="project" value="UniProtKB-KW"/>
</dbReference>
<evidence type="ECO:0000256" key="8">
    <source>
        <dbReference type="ARBA" id="ARBA00023004"/>
    </source>
</evidence>
<keyword evidence="6 10" id="KW-0479">Metal-binding</keyword>
<feature type="domain" description="Catalase core" evidence="12">
    <location>
        <begin position="21"/>
        <end position="409"/>
    </location>
</feature>
<dbReference type="OrthoDB" id="6880011at2759"/>
<comment type="pathway">
    <text evidence="1">Alkaloid biosynthesis.</text>
</comment>
<keyword evidence="9" id="KW-0376">Hydrogen peroxide</keyword>
<evidence type="ECO:0000256" key="1">
    <source>
        <dbReference type="ARBA" id="ARBA00004913"/>
    </source>
</evidence>
<dbReference type="SUPFAM" id="SSF56634">
    <property type="entry name" value="Heme-dependent catalase-like"/>
    <property type="match status" value="1"/>
</dbReference>
<evidence type="ECO:0000256" key="5">
    <source>
        <dbReference type="ARBA" id="ARBA00022617"/>
    </source>
</evidence>
<keyword evidence="14" id="KW-1185">Reference proteome</keyword>
<evidence type="ECO:0000313" key="14">
    <source>
        <dbReference type="Proteomes" id="UP000293360"/>
    </source>
</evidence>
<dbReference type="PANTHER" id="PTHR11465:SF9">
    <property type="entry name" value="CATALASE"/>
    <property type="match status" value="1"/>
</dbReference>
<dbReference type="GO" id="GO:0042542">
    <property type="term" value="P:response to hydrogen peroxide"/>
    <property type="evidence" value="ECO:0007669"/>
    <property type="project" value="TreeGrafter"/>
</dbReference>
<dbReference type="GO" id="GO:0005739">
    <property type="term" value="C:mitochondrion"/>
    <property type="evidence" value="ECO:0007669"/>
    <property type="project" value="TreeGrafter"/>
</dbReference>
<dbReference type="PRINTS" id="PR00067">
    <property type="entry name" value="CATALASE"/>
</dbReference>
<dbReference type="InterPro" id="IPR020835">
    <property type="entry name" value="Catalase_sf"/>
</dbReference>
<evidence type="ECO:0000256" key="2">
    <source>
        <dbReference type="ARBA" id="ARBA00005329"/>
    </source>
</evidence>
<evidence type="ECO:0000256" key="11">
    <source>
        <dbReference type="RuleBase" id="RU004142"/>
    </source>
</evidence>
<gene>
    <name evidence="13" type="ORF">DL764_000384</name>
</gene>
<keyword evidence="5 10" id="KW-0349">Heme</keyword>
<dbReference type="PANTHER" id="PTHR11465">
    <property type="entry name" value="CATALASE"/>
    <property type="match status" value="1"/>
</dbReference>
<dbReference type="STRING" id="155417.A0A4Q4TVS5"/>
<dbReference type="PROSITE" id="PS00438">
    <property type="entry name" value="CATALASE_2"/>
    <property type="match status" value="1"/>
</dbReference>
<dbReference type="GO" id="GO:0046872">
    <property type="term" value="F:metal ion binding"/>
    <property type="evidence" value="ECO:0007669"/>
    <property type="project" value="UniProtKB-KW"/>
</dbReference>
<evidence type="ECO:0000259" key="12">
    <source>
        <dbReference type="SMART" id="SM01060"/>
    </source>
</evidence>
<protein>
    <recommendedName>
        <fullName evidence="12">Catalase core domain-containing protein</fullName>
    </recommendedName>
</protein>
<evidence type="ECO:0000256" key="9">
    <source>
        <dbReference type="ARBA" id="ARBA00023324"/>
    </source>
</evidence>
<sequence length="520" mass="59677">MGDDTHHRKLSGNLDRVPIYTASNGCPVMRPNGPQRDGKHLLLKDFHLIDMLSHFNREKVPERAVHARGAGAYGEFEVTHDISDICNIDMLLGVGKKTPCVTRFSTTGLERGSAESIRDAKGMAVKFFTEQGNWDWVCLNIPMFFIRDPIKFPGMMHAQRRDPQTNLVNPNMWWDWVCNNHESLHMVLWLYSEFGTMFNYRNLSGYVGHAYKWVMSDGSWKYVHFFLSSDGGPNFAQGDKVKNVLPTDPDSATRDLYEAIERGEYPTWTANVQVVDPKDVHKLGFNILDLTKHWNLGNYPRDIDVIPSRPFGKLTLKRNPQNYFAEIEQLAFSPSHLVPGVEPSEDPVLQARMFAYPDAQRYRLGVNNHQLPANRSKCTFNPQLRDGAATSTGNYGNLPGYISDYHTIAFKELRELDTEFDSWMAKVSSKAWLQTNELDYKFPREFWKVLPTLRSPEFQNSIVENMSQSVAQAHKEIREKVYWTLRSVATDLSERVREATEKLIREETVIPRGKPGSLRL</sequence>
<dbReference type="Proteomes" id="UP000293360">
    <property type="component" value="Unassembled WGS sequence"/>
</dbReference>
<comment type="caution">
    <text evidence="13">The sequence shown here is derived from an EMBL/GenBank/DDBJ whole genome shotgun (WGS) entry which is preliminary data.</text>
</comment>
<keyword evidence="8 10" id="KW-0408">Iron</keyword>
<comment type="similarity">
    <text evidence="2">Belongs to the catalase family.</text>
</comment>
<keyword evidence="7" id="KW-0560">Oxidoreductase</keyword>
<dbReference type="GO" id="GO:0020037">
    <property type="term" value="F:heme binding"/>
    <property type="evidence" value="ECO:0007669"/>
    <property type="project" value="InterPro"/>
</dbReference>
<dbReference type="GO" id="GO:0004096">
    <property type="term" value="F:catalase activity"/>
    <property type="evidence" value="ECO:0007669"/>
    <property type="project" value="InterPro"/>
</dbReference>
<dbReference type="AlphaFoldDB" id="A0A4Q4TVS5"/>
<dbReference type="InterPro" id="IPR024711">
    <property type="entry name" value="Catalase_clade1/3"/>
</dbReference>
<dbReference type="GO" id="GO:0005777">
    <property type="term" value="C:peroxisome"/>
    <property type="evidence" value="ECO:0007669"/>
    <property type="project" value="TreeGrafter"/>
</dbReference>
<keyword evidence="3" id="KW-0575">Peroxidase</keyword>
<feature type="binding site" description="axial binding residue" evidence="10">
    <location>
        <position position="356"/>
    </location>
    <ligand>
        <name>heme</name>
        <dbReference type="ChEBI" id="CHEBI:30413"/>
    </ligand>
    <ligandPart>
        <name>Fe</name>
        <dbReference type="ChEBI" id="CHEBI:18248"/>
    </ligandPart>
</feature>
<dbReference type="SMART" id="SM01060">
    <property type="entry name" value="Catalase"/>
    <property type="match status" value="1"/>
</dbReference>
<reference evidence="13 14" key="1">
    <citation type="submission" date="2018-06" db="EMBL/GenBank/DDBJ databases">
        <title>Complete Genomes of Monosporascus.</title>
        <authorList>
            <person name="Robinson A.J."/>
            <person name="Natvig D.O."/>
        </authorList>
    </citation>
    <scope>NUCLEOTIDE SEQUENCE [LARGE SCALE GENOMIC DNA]</scope>
    <source>
        <strain evidence="13 14">CBS 110550</strain>
    </source>
</reference>
<proteinExistence type="inferred from homology"/>
<dbReference type="InterPro" id="IPR018028">
    <property type="entry name" value="Catalase"/>
</dbReference>
<evidence type="ECO:0000256" key="4">
    <source>
        <dbReference type="ARBA" id="ARBA00022589"/>
    </source>
</evidence>
<dbReference type="PROSITE" id="PS51402">
    <property type="entry name" value="CATALASE_3"/>
    <property type="match status" value="1"/>
</dbReference>
<evidence type="ECO:0000256" key="6">
    <source>
        <dbReference type="ARBA" id="ARBA00022723"/>
    </source>
</evidence>
<dbReference type="PROSITE" id="PS00437">
    <property type="entry name" value="CATALASE_1"/>
    <property type="match status" value="1"/>
</dbReference>
<dbReference type="EMBL" id="QJNU01000010">
    <property type="protein sequence ID" value="RYP10948.1"/>
    <property type="molecule type" value="Genomic_DNA"/>
</dbReference>
<evidence type="ECO:0000256" key="10">
    <source>
        <dbReference type="PIRSR" id="PIRSR038928-2"/>
    </source>
</evidence>
<comment type="cofactor">
    <cofactor evidence="10">
        <name>heme</name>
        <dbReference type="ChEBI" id="CHEBI:30413"/>
    </cofactor>
</comment>
<dbReference type="Pfam" id="PF00199">
    <property type="entry name" value="Catalase"/>
    <property type="match status" value="1"/>
</dbReference>
<evidence type="ECO:0000256" key="3">
    <source>
        <dbReference type="ARBA" id="ARBA00022559"/>
    </source>
</evidence>
<dbReference type="CDD" id="cd08157">
    <property type="entry name" value="catalase_fungal"/>
    <property type="match status" value="1"/>
</dbReference>
<name>A0A4Q4TVS5_9PEZI</name>
<organism evidence="13 14">
    <name type="scientific">Monosporascus ibericus</name>
    <dbReference type="NCBI Taxonomy" id="155417"/>
    <lineage>
        <taxon>Eukaryota</taxon>
        <taxon>Fungi</taxon>
        <taxon>Dikarya</taxon>
        <taxon>Ascomycota</taxon>
        <taxon>Pezizomycotina</taxon>
        <taxon>Sordariomycetes</taxon>
        <taxon>Xylariomycetidae</taxon>
        <taxon>Xylariales</taxon>
        <taxon>Xylariales incertae sedis</taxon>
        <taxon>Monosporascus</taxon>
    </lineage>
</organism>
<comment type="function">
    <text evidence="11">Catalyzes the degradation of hydrogen peroxide (H(2)O(2)) generated by peroxisomal oxidases to water and oxygen, thereby protecting cells from the toxic effects of hydrogen peroxide.</text>
</comment>
<dbReference type="Gene3D" id="2.40.180.10">
    <property type="entry name" value="Catalase core domain"/>
    <property type="match status" value="1"/>
</dbReference>
<dbReference type="InterPro" id="IPR002226">
    <property type="entry name" value="Catalase_haem_BS"/>
</dbReference>
<accession>A0A4Q4TVS5</accession>
<dbReference type="InterPro" id="IPR024708">
    <property type="entry name" value="Catalase_AS"/>
</dbReference>
<keyword evidence="4" id="KW-0017">Alkaloid metabolism</keyword>
<dbReference type="GO" id="GO:0042744">
    <property type="term" value="P:hydrogen peroxide catabolic process"/>
    <property type="evidence" value="ECO:0007669"/>
    <property type="project" value="UniProtKB-KW"/>
</dbReference>